<name>A0A512E228_9PROT</name>
<evidence type="ECO:0000313" key="3">
    <source>
        <dbReference type="EMBL" id="GEO42772.1"/>
    </source>
</evidence>
<comment type="caution">
    <text evidence="3">The sequence shown here is derived from an EMBL/GenBank/DDBJ whole genome shotgun (WGS) entry which is preliminary data.</text>
</comment>
<feature type="domain" description="Guanylate cyclase" evidence="2">
    <location>
        <begin position="153"/>
        <end position="280"/>
    </location>
</feature>
<dbReference type="PROSITE" id="PS50125">
    <property type="entry name" value="GUANYLATE_CYCLASE_2"/>
    <property type="match status" value="1"/>
</dbReference>
<feature type="transmembrane region" description="Helical" evidence="1">
    <location>
        <begin position="69"/>
        <end position="92"/>
    </location>
</feature>
<dbReference type="Pfam" id="PF00211">
    <property type="entry name" value="Guanylate_cyc"/>
    <property type="match status" value="1"/>
</dbReference>
<dbReference type="CDD" id="cd07302">
    <property type="entry name" value="CHD"/>
    <property type="match status" value="1"/>
</dbReference>
<evidence type="ECO:0000313" key="4">
    <source>
        <dbReference type="Proteomes" id="UP000321523"/>
    </source>
</evidence>
<keyword evidence="1" id="KW-1133">Transmembrane helix</keyword>
<gene>
    <name evidence="3" type="ORF">SAE02_69200</name>
</gene>
<sequence length="347" mass="38076">MALQYFACLVVGGLLLAALYGALTDPSPVEGAVNALIVAAVIGLPLALYETHLRRWLVVSATRRWPFGWLVLIKSAAYTAWILLGTGIGARLTHHSDAPPLADLFAHRETVVMAMLAAIVVNILFAVNQLLGPGVLFNFLIGRYRQPRREERLFLFLDICHSTTIAEQIGDLKFHAYLDDFFRMVGQAAHDCGGEVHDYIGDEVIVTWPLDGNAVTALDFFPLLSQRLAARQTAFRRTYGYAVTFRAGLHLGPVVAGEVGELKRKIAFLGDTVNTAARLEQLARTRGVGLLASRSVLDRLRLPPEMTATSLGLLHVRGKAQPMEVFRLDLRVEPISVAMRGKSDLAL</sequence>
<evidence type="ECO:0000256" key="1">
    <source>
        <dbReference type="SAM" id="Phobius"/>
    </source>
</evidence>
<dbReference type="Gene3D" id="3.30.70.1230">
    <property type="entry name" value="Nucleotide cyclase"/>
    <property type="match status" value="1"/>
</dbReference>
<keyword evidence="1" id="KW-0812">Transmembrane</keyword>
<dbReference type="InterPro" id="IPR029787">
    <property type="entry name" value="Nucleotide_cyclase"/>
</dbReference>
<evidence type="ECO:0000259" key="2">
    <source>
        <dbReference type="PROSITE" id="PS50125"/>
    </source>
</evidence>
<dbReference type="InterPro" id="IPR050697">
    <property type="entry name" value="Adenylyl/Guanylyl_Cyclase_3/4"/>
</dbReference>
<dbReference type="Proteomes" id="UP000321523">
    <property type="component" value="Unassembled WGS sequence"/>
</dbReference>
<feature type="transmembrane region" description="Helical" evidence="1">
    <location>
        <begin position="31"/>
        <end position="49"/>
    </location>
</feature>
<dbReference type="PANTHER" id="PTHR43081">
    <property type="entry name" value="ADENYLATE CYCLASE, TERMINAL-DIFFERENTIATION SPECIFIC-RELATED"/>
    <property type="match status" value="1"/>
</dbReference>
<accession>A0A512E228</accession>
<keyword evidence="4" id="KW-1185">Reference proteome</keyword>
<dbReference type="OrthoDB" id="9768499at2"/>
<dbReference type="InterPro" id="IPR001054">
    <property type="entry name" value="A/G_cyclase"/>
</dbReference>
<dbReference type="SUPFAM" id="SSF55073">
    <property type="entry name" value="Nucleotide cyclase"/>
    <property type="match status" value="1"/>
</dbReference>
<keyword evidence="1" id="KW-0472">Membrane</keyword>
<dbReference type="GO" id="GO:0035556">
    <property type="term" value="P:intracellular signal transduction"/>
    <property type="evidence" value="ECO:0007669"/>
    <property type="project" value="InterPro"/>
</dbReference>
<organism evidence="3 4">
    <name type="scientific">Skermanella aerolata</name>
    <dbReference type="NCBI Taxonomy" id="393310"/>
    <lineage>
        <taxon>Bacteria</taxon>
        <taxon>Pseudomonadati</taxon>
        <taxon>Pseudomonadota</taxon>
        <taxon>Alphaproteobacteria</taxon>
        <taxon>Rhodospirillales</taxon>
        <taxon>Azospirillaceae</taxon>
        <taxon>Skermanella</taxon>
    </lineage>
</organism>
<protein>
    <submittedName>
        <fullName evidence="3">Adenylate cyclase</fullName>
    </submittedName>
</protein>
<proteinExistence type="predicted"/>
<feature type="transmembrane region" description="Helical" evidence="1">
    <location>
        <begin position="112"/>
        <end position="141"/>
    </location>
</feature>
<dbReference type="RefSeq" id="WP_052832471.1">
    <property type="nucleotide sequence ID" value="NZ_BJYZ01000050.1"/>
</dbReference>
<reference evidence="3 4" key="1">
    <citation type="submission" date="2019-07" db="EMBL/GenBank/DDBJ databases">
        <title>Whole genome shotgun sequence of Skermanella aerolata NBRC 106429.</title>
        <authorList>
            <person name="Hosoyama A."/>
            <person name="Uohara A."/>
            <person name="Ohji S."/>
            <person name="Ichikawa N."/>
        </authorList>
    </citation>
    <scope>NUCLEOTIDE SEQUENCE [LARGE SCALE GENOMIC DNA]</scope>
    <source>
        <strain evidence="3 4">NBRC 106429</strain>
    </source>
</reference>
<dbReference type="GO" id="GO:0009190">
    <property type="term" value="P:cyclic nucleotide biosynthetic process"/>
    <property type="evidence" value="ECO:0007669"/>
    <property type="project" value="InterPro"/>
</dbReference>
<dbReference type="EMBL" id="BJYZ01000050">
    <property type="protein sequence ID" value="GEO42772.1"/>
    <property type="molecule type" value="Genomic_DNA"/>
</dbReference>
<dbReference type="GO" id="GO:0004016">
    <property type="term" value="F:adenylate cyclase activity"/>
    <property type="evidence" value="ECO:0007669"/>
    <property type="project" value="UniProtKB-ARBA"/>
</dbReference>
<dbReference type="PANTHER" id="PTHR43081:SF1">
    <property type="entry name" value="ADENYLATE CYCLASE, TERMINAL-DIFFERENTIATION SPECIFIC"/>
    <property type="match status" value="1"/>
</dbReference>
<dbReference type="AlphaFoldDB" id="A0A512E228"/>